<dbReference type="PANTHER" id="PTHR34580">
    <property type="match status" value="1"/>
</dbReference>
<dbReference type="AlphaFoldDB" id="A0A014P372"/>
<dbReference type="InterPro" id="IPR026881">
    <property type="entry name" value="WYL_dom"/>
</dbReference>
<dbReference type="Proteomes" id="UP000020766">
    <property type="component" value="Unassembled WGS sequence"/>
</dbReference>
<feature type="domain" description="DNA-binding transcriptional repressor CapW C-terminal dimerisation" evidence="2">
    <location>
        <begin position="217"/>
        <end position="282"/>
    </location>
</feature>
<protein>
    <submittedName>
        <fullName evidence="4">Uncharacterized protein</fullName>
    </submittedName>
</protein>
<evidence type="ECO:0000259" key="2">
    <source>
        <dbReference type="Pfam" id="PF26107"/>
    </source>
</evidence>
<name>A0A014P372_9BURK</name>
<dbReference type="Pfam" id="PF13280">
    <property type="entry name" value="WYL"/>
    <property type="match status" value="1"/>
</dbReference>
<comment type="caution">
    <text evidence="4">The sequence shown here is derived from an EMBL/GenBank/DDBJ whole genome shotgun (WGS) entry which is preliminary data.</text>
</comment>
<dbReference type="Pfam" id="PF26107">
    <property type="entry name" value="BrxR_CTD"/>
    <property type="match status" value="1"/>
</dbReference>
<dbReference type="EMBL" id="JBOK01000006">
    <property type="protein sequence ID" value="EXU80595.1"/>
    <property type="molecule type" value="Genomic_DNA"/>
</dbReference>
<reference evidence="4 5" key="1">
    <citation type="submission" date="2014-01" db="EMBL/GenBank/DDBJ databases">
        <title>Interspecies Systems Biology Uncovers Metabolites Affecting C. elegans Gene Expression and Life History Traits.</title>
        <authorList>
            <person name="Watson E."/>
            <person name="Macneil L.T."/>
            <person name="Ritter A.D."/>
            <person name="Yilmaz L.S."/>
            <person name="Rosebrock A.P."/>
            <person name="Caudy A.A."/>
            <person name="Walhout A.J."/>
        </authorList>
    </citation>
    <scope>NUCLEOTIDE SEQUENCE [LARGE SCALE GENOMIC DNA]</scope>
    <source>
        <strain evidence="4 5">DA1877</strain>
    </source>
</reference>
<dbReference type="PATRIC" id="fig|1457173.3.peg.1291"/>
<dbReference type="RefSeq" id="WP_043381554.1">
    <property type="nucleotide sequence ID" value="NZ_JBOK01000006.1"/>
</dbReference>
<organism evidence="4 5">
    <name type="scientific">Comamonas aquatica DA1877</name>
    <dbReference type="NCBI Taxonomy" id="1457173"/>
    <lineage>
        <taxon>Bacteria</taxon>
        <taxon>Pseudomonadati</taxon>
        <taxon>Pseudomonadota</taxon>
        <taxon>Betaproteobacteria</taxon>
        <taxon>Burkholderiales</taxon>
        <taxon>Comamonadaceae</taxon>
        <taxon>Comamonas</taxon>
    </lineage>
</organism>
<accession>A0A014P372</accession>
<dbReference type="InterPro" id="IPR016634">
    <property type="entry name" value="CapW-like"/>
</dbReference>
<dbReference type="PIRSF" id="PIRSF015558">
    <property type="entry name" value="Txn_reg_DeoR_prd"/>
    <property type="match status" value="1"/>
</dbReference>
<dbReference type="InterPro" id="IPR051534">
    <property type="entry name" value="CBASS_pafABC_assoc_protein"/>
</dbReference>
<dbReference type="Pfam" id="PF26109">
    <property type="entry name" value="WHD_BrxR"/>
    <property type="match status" value="1"/>
</dbReference>
<evidence type="ECO:0000313" key="4">
    <source>
        <dbReference type="EMBL" id="EXU80595.1"/>
    </source>
</evidence>
<proteinExistence type="predicted"/>
<dbReference type="InterPro" id="IPR059019">
    <property type="entry name" value="WHD_CapW"/>
</dbReference>
<evidence type="ECO:0000259" key="3">
    <source>
        <dbReference type="Pfam" id="PF26109"/>
    </source>
</evidence>
<feature type="domain" description="DNA-binding transcriptional repressor CapW winged helix-turn-helix" evidence="3">
    <location>
        <begin position="21"/>
        <end position="87"/>
    </location>
</feature>
<feature type="domain" description="WYL" evidence="1">
    <location>
        <begin position="127"/>
        <end position="195"/>
    </location>
</feature>
<evidence type="ECO:0000313" key="5">
    <source>
        <dbReference type="Proteomes" id="UP000020766"/>
    </source>
</evidence>
<evidence type="ECO:0000259" key="1">
    <source>
        <dbReference type="Pfam" id="PF13280"/>
    </source>
</evidence>
<dbReference type="PROSITE" id="PS52050">
    <property type="entry name" value="WYL"/>
    <property type="match status" value="1"/>
</dbReference>
<sequence>MTESSPPSNKSEDPELTHALRERLAFIDFRLYFQGELRRNDLIERFGISPAVATRAIAQYMAVAPNNAELDKQKVYRPTPQFTPWYPHSAGQALATLAQGLTLSIGSAPEAITPCELPSELALPKVEVLATVTRAIKQGKAIKVRYVSMTSGENERELVPFAIMTNRVRWHVRAYDRKNKDFLDFVLRRIVEATVLEDGTVESHERPAADKQWTRIIQLELVPHPDLKHPEVIALDYDMPDGVLRVDVRAANVGYVMKLWGIDCSPDHSQSSDVFHLWLRDPLSIYGASTALAPGYKAPKPV</sequence>
<dbReference type="PANTHER" id="PTHR34580:SF1">
    <property type="entry name" value="PROTEIN PAFC"/>
    <property type="match status" value="1"/>
</dbReference>
<dbReference type="InterPro" id="IPR059020">
    <property type="entry name" value="CapW_CTD"/>
</dbReference>
<keyword evidence="5" id="KW-1185">Reference proteome</keyword>
<gene>
    <name evidence="4" type="ORF">AX13_15150</name>
</gene>